<sequence>MFHLKGRHQNAKNPPRMLKDTSRIHPKISFKTPLPISPERLLENISPESLPQSLFLITPLAPLTTLSKQLSRNLFPYLPHSISIAALFLAQVKSVLSLVFLSFCPFPQIIGYLLISIVYACWFYDAFFLG</sequence>
<proteinExistence type="predicted"/>
<evidence type="ECO:0000313" key="2">
    <source>
        <dbReference type="EMBL" id="CAF26591.1"/>
    </source>
</evidence>
<keyword evidence="1" id="KW-1133">Transmembrane helix</keyword>
<evidence type="ECO:0000256" key="1">
    <source>
        <dbReference type="SAM" id="Phobius"/>
    </source>
</evidence>
<organism evidence="2 3">
    <name type="scientific">Bartonella quintana (strain Toulouse)</name>
    <name type="common">Rochalimaea quintana</name>
    <dbReference type="NCBI Taxonomy" id="283165"/>
    <lineage>
        <taxon>Bacteria</taxon>
        <taxon>Pseudomonadati</taxon>
        <taxon>Pseudomonadota</taxon>
        <taxon>Alphaproteobacteria</taxon>
        <taxon>Hyphomicrobiales</taxon>
        <taxon>Bartonellaceae</taxon>
        <taxon>Bartonella</taxon>
    </lineage>
</organism>
<dbReference type="HOGENOM" id="CLU_1933905_0_0_5"/>
<dbReference type="AlphaFoldDB" id="A0A0H3LV41"/>
<protein>
    <submittedName>
        <fullName evidence="2">Uncharacterized protein</fullName>
    </submittedName>
</protein>
<dbReference type="KEGG" id="bqu:BQ11300"/>
<dbReference type="EMBL" id="BX897700">
    <property type="protein sequence ID" value="CAF26591.1"/>
    <property type="molecule type" value="Genomic_DNA"/>
</dbReference>
<accession>A0A0H3LV41</accession>
<evidence type="ECO:0000313" key="3">
    <source>
        <dbReference type="Proteomes" id="UP000000597"/>
    </source>
</evidence>
<keyword evidence="1" id="KW-0812">Transmembrane</keyword>
<keyword evidence="1" id="KW-0472">Membrane</keyword>
<gene>
    <name evidence="2" type="ordered locus">BQ11300</name>
</gene>
<name>A0A0H3LV41_BARQU</name>
<feature type="transmembrane region" description="Helical" evidence="1">
    <location>
        <begin position="109"/>
        <end position="129"/>
    </location>
</feature>
<dbReference type="Proteomes" id="UP000000597">
    <property type="component" value="Chromosome"/>
</dbReference>
<reference evidence="2 3" key="1">
    <citation type="journal article" date="2004" name="Proc. Natl. Acad. Sci. U.S.A.">
        <title>The louse-borne human pathogen Bartonella quintana is a genomic derivative of the zoonotic agent Bartonella henselae.</title>
        <authorList>
            <person name="Alsmark U.C.M."/>
            <person name="Frank A.C."/>
            <person name="Karlberg E.O."/>
            <person name="Legault B.-A."/>
            <person name="Ardell D.H."/>
            <person name="Canbaeck B."/>
            <person name="Eriksson A.-S."/>
            <person name="Naeslund A.K."/>
            <person name="Handley S.A."/>
            <person name="Huvet M."/>
            <person name="La Scola B."/>
            <person name="Holmberg M."/>
            <person name="Andersson S.G.E."/>
        </authorList>
    </citation>
    <scope>NUCLEOTIDE SEQUENCE [LARGE SCALE GENOMIC DNA]</scope>
    <source>
        <strain evidence="2 3">Toulouse</strain>
    </source>
</reference>